<feature type="compositionally biased region" description="Acidic residues" evidence="4">
    <location>
        <begin position="158"/>
        <end position="184"/>
    </location>
</feature>
<feature type="region of interest" description="Disordered" evidence="4">
    <location>
        <begin position="417"/>
        <end position="438"/>
    </location>
</feature>
<feature type="chain" id="PRO_5035899069" evidence="5">
    <location>
        <begin position="18"/>
        <end position="792"/>
    </location>
</feature>
<protein>
    <submittedName>
        <fullName evidence="6">Jg18613 protein</fullName>
    </submittedName>
</protein>
<evidence type="ECO:0000256" key="4">
    <source>
        <dbReference type="SAM" id="MobiDB-lite"/>
    </source>
</evidence>
<feature type="compositionally biased region" description="Polar residues" evidence="4">
    <location>
        <begin position="701"/>
        <end position="710"/>
    </location>
</feature>
<dbReference type="PROSITE" id="PS51155">
    <property type="entry name" value="CHIT_BIND_RR_2"/>
    <property type="match status" value="2"/>
</dbReference>
<dbReference type="PANTHER" id="PTHR12236">
    <property type="entry name" value="STRUCTURAL CONTITUENT OF CUTICLE"/>
    <property type="match status" value="1"/>
</dbReference>
<evidence type="ECO:0000256" key="5">
    <source>
        <dbReference type="SAM" id="SignalP"/>
    </source>
</evidence>
<feature type="compositionally biased region" description="Basic and acidic residues" evidence="4">
    <location>
        <begin position="667"/>
        <end position="679"/>
    </location>
</feature>
<keyword evidence="2 5" id="KW-0732">Signal</keyword>
<feature type="region of interest" description="Disordered" evidence="4">
    <location>
        <begin position="109"/>
        <end position="356"/>
    </location>
</feature>
<organism evidence="6 7">
    <name type="scientific">Pararge aegeria aegeria</name>
    <dbReference type="NCBI Taxonomy" id="348720"/>
    <lineage>
        <taxon>Eukaryota</taxon>
        <taxon>Metazoa</taxon>
        <taxon>Ecdysozoa</taxon>
        <taxon>Arthropoda</taxon>
        <taxon>Hexapoda</taxon>
        <taxon>Insecta</taxon>
        <taxon>Pterygota</taxon>
        <taxon>Neoptera</taxon>
        <taxon>Endopterygota</taxon>
        <taxon>Lepidoptera</taxon>
        <taxon>Glossata</taxon>
        <taxon>Ditrysia</taxon>
        <taxon>Papilionoidea</taxon>
        <taxon>Nymphalidae</taxon>
        <taxon>Satyrinae</taxon>
        <taxon>Satyrini</taxon>
        <taxon>Parargina</taxon>
        <taxon>Pararge</taxon>
    </lineage>
</organism>
<feature type="compositionally biased region" description="Basic and acidic residues" evidence="4">
    <location>
        <begin position="508"/>
        <end position="532"/>
    </location>
</feature>
<dbReference type="InterPro" id="IPR031311">
    <property type="entry name" value="CHIT_BIND_RR_consensus"/>
</dbReference>
<feature type="compositionally biased region" description="Polar residues" evidence="4">
    <location>
        <begin position="621"/>
        <end position="630"/>
    </location>
</feature>
<dbReference type="GO" id="GO:0031012">
    <property type="term" value="C:extracellular matrix"/>
    <property type="evidence" value="ECO:0007669"/>
    <property type="project" value="TreeGrafter"/>
</dbReference>
<feature type="region of interest" description="Disordered" evidence="4">
    <location>
        <begin position="549"/>
        <end position="712"/>
    </location>
</feature>
<feature type="compositionally biased region" description="Basic and acidic residues" evidence="4">
    <location>
        <begin position="238"/>
        <end position="252"/>
    </location>
</feature>
<gene>
    <name evidence="6" type="primary">jg18613</name>
    <name evidence="6" type="ORF">PAEG_LOCUS9720</name>
</gene>
<dbReference type="Proteomes" id="UP000838756">
    <property type="component" value="Unassembled WGS sequence"/>
</dbReference>
<feature type="compositionally biased region" description="Basic and acidic residues" evidence="4">
    <location>
        <begin position="287"/>
        <end position="349"/>
    </location>
</feature>
<evidence type="ECO:0000313" key="7">
    <source>
        <dbReference type="Proteomes" id="UP000838756"/>
    </source>
</evidence>
<dbReference type="GO" id="GO:0042302">
    <property type="term" value="F:structural constituent of cuticle"/>
    <property type="evidence" value="ECO:0007669"/>
    <property type="project" value="UniProtKB-UniRule"/>
</dbReference>
<comment type="caution">
    <text evidence="6">The sequence shown here is derived from an EMBL/GenBank/DDBJ whole genome shotgun (WGS) entry which is preliminary data.</text>
</comment>
<dbReference type="InterPro" id="IPR051217">
    <property type="entry name" value="Insect_Cuticle_Struc_Prot"/>
</dbReference>
<feature type="compositionally biased region" description="Polar residues" evidence="4">
    <location>
        <begin position="419"/>
        <end position="431"/>
    </location>
</feature>
<feature type="compositionally biased region" description="Basic and acidic residues" evidence="4">
    <location>
        <begin position="611"/>
        <end position="620"/>
    </location>
</feature>
<keyword evidence="1 3" id="KW-0193">Cuticle</keyword>
<keyword evidence="7" id="KW-1185">Reference proteome</keyword>
<feature type="signal peptide" evidence="5">
    <location>
        <begin position="1"/>
        <end position="17"/>
    </location>
</feature>
<feature type="compositionally biased region" description="Basic and acidic residues" evidence="4">
    <location>
        <begin position="185"/>
        <end position="216"/>
    </location>
</feature>
<dbReference type="Pfam" id="PF00379">
    <property type="entry name" value="Chitin_bind_4"/>
    <property type="match status" value="2"/>
</dbReference>
<feature type="compositionally biased region" description="Basic and acidic residues" evidence="4">
    <location>
        <begin position="264"/>
        <end position="275"/>
    </location>
</feature>
<name>A0A8S4R3R2_9NEOP</name>
<dbReference type="AlphaFoldDB" id="A0A8S4R3R2"/>
<evidence type="ECO:0000256" key="1">
    <source>
        <dbReference type="ARBA" id="ARBA00022460"/>
    </source>
</evidence>
<evidence type="ECO:0000256" key="2">
    <source>
        <dbReference type="ARBA" id="ARBA00022729"/>
    </source>
</evidence>
<dbReference type="InterPro" id="IPR000618">
    <property type="entry name" value="Insect_cuticle"/>
</dbReference>
<dbReference type="PANTHER" id="PTHR12236:SF95">
    <property type="entry name" value="CUTICULAR PROTEIN 76BD, ISOFORM C-RELATED"/>
    <property type="match status" value="1"/>
</dbReference>
<dbReference type="OrthoDB" id="6931597at2759"/>
<sequence>MAWKVLTFLAIFALSEARPPTSEQKVKIENWLSHIGSHEPESQEEYALAYPSYEFTYEVSDPHTHDFKGQHEKRKGDEVNGYYWLIQPDGLKRTVKYRADKHSGFKAHVDYTKHLEEESNKEEREGEGETNEEESNAGENESENSEENENEGVVVSEGEGENENNDSGVGEEEENREEQEETEESENREIEQRASYGRKEHRDRGRSYEQKSHGSELKATVGIWKPSIWNQHRRHVESHRGVSEEQNEKSEDNGEGGESSEGGEGGRGRSRGAEKRRGKGRGVEQQNEMHKKSDAPKKSGRRNELKKEEHHQENPKNEKTENEEKNEENQEEQRNEGNENNEGHMESNHKGQGLDSQFGENKDWYWIFCDKNSQYQSDGLAFGTTINQIIIVLSVALYVQGEEDAISEQRVVIHHQKSFRSSPSHNGPNKSGNKDAYAGSYPSYEFSYNVNDPKTRDIKGQHETREGDEVTGNYWLIEPNGRKRTVNYQANDDNGFNAQIDYTATLKEEERHEDVSVSQEKGKDEGNLEKNSEQVVEISVAEEMQDIKDSNAASEDNGSLPATEESSSSDESDNQEDEANNIDKVERVNVDSNYDGHFPQNAKIFDNSDNNIKENNEHSLNKYSRGNLSKNVAKKGKNEKIKRNKDQGRISTRNSHESNRNINDGLKNSEHTEQDDSKQYENNNRNSNRRRKTNRGKNLNIPQNNNSEDTSVIEDKELINESLENFLGKQQGLRKEENNKEQNDFRNNKNYAFINFAPSDEIERKIDIPHNGETFEHRIRIYHPKFISPTPK</sequence>
<reference evidence="6" key="1">
    <citation type="submission" date="2022-03" db="EMBL/GenBank/DDBJ databases">
        <authorList>
            <person name="Lindestad O."/>
        </authorList>
    </citation>
    <scope>NUCLEOTIDE SEQUENCE</scope>
</reference>
<feature type="compositionally biased region" description="Basic and acidic residues" evidence="4">
    <location>
        <begin position="109"/>
        <end position="124"/>
    </location>
</feature>
<evidence type="ECO:0000256" key="3">
    <source>
        <dbReference type="PROSITE-ProRule" id="PRU00497"/>
    </source>
</evidence>
<proteinExistence type="predicted"/>
<dbReference type="EMBL" id="CAKXAJ010024814">
    <property type="protein sequence ID" value="CAH2230511.1"/>
    <property type="molecule type" value="Genomic_DNA"/>
</dbReference>
<dbReference type="PROSITE" id="PS00233">
    <property type="entry name" value="CHIT_BIND_RR_1"/>
    <property type="match status" value="2"/>
</dbReference>
<accession>A0A8S4R3R2</accession>
<feature type="compositionally biased region" description="Basic and acidic residues" evidence="4">
    <location>
        <begin position="636"/>
        <end position="659"/>
    </location>
</feature>
<feature type="compositionally biased region" description="Acidic residues" evidence="4">
    <location>
        <begin position="125"/>
        <end position="150"/>
    </location>
</feature>
<feature type="region of interest" description="Disordered" evidence="4">
    <location>
        <begin position="508"/>
        <end position="533"/>
    </location>
</feature>
<evidence type="ECO:0000313" key="6">
    <source>
        <dbReference type="EMBL" id="CAH2230511.1"/>
    </source>
</evidence>
<dbReference type="GO" id="GO:0005615">
    <property type="term" value="C:extracellular space"/>
    <property type="evidence" value="ECO:0007669"/>
    <property type="project" value="TreeGrafter"/>
</dbReference>
<feature type="compositionally biased region" description="Acidic residues" evidence="4">
    <location>
        <begin position="567"/>
        <end position="580"/>
    </location>
</feature>